<evidence type="ECO:0000313" key="2">
    <source>
        <dbReference type="EMBL" id="GEN80369.1"/>
    </source>
</evidence>
<comment type="caution">
    <text evidence="2">The sequence shown here is derived from an EMBL/GenBank/DDBJ whole genome shotgun (WGS) entry which is preliminary data.</text>
</comment>
<keyword evidence="1" id="KW-1133">Transmembrane helix</keyword>
<accession>A0A511YYU9</accession>
<gene>
    <name evidence="2" type="ORF">AFE02nite_21030</name>
</gene>
<dbReference type="RefSeq" id="WP_034249095.1">
    <property type="nucleotide sequence ID" value="NZ_BJYK01000006.1"/>
</dbReference>
<organism evidence="2 3">
    <name type="scientific">Actinotalea fermentans</name>
    <dbReference type="NCBI Taxonomy" id="43671"/>
    <lineage>
        <taxon>Bacteria</taxon>
        <taxon>Bacillati</taxon>
        <taxon>Actinomycetota</taxon>
        <taxon>Actinomycetes</taxon>
        <taxon>Micrococcales</taxon>
        <taxon>Cellulomonadaceae</taxon>
        <taxon>Actinotalea</taxon>
    </lineage>
</organism>
<keyword evidence="1" id="KW-0472">Membrane</keyword>
<dbReference type="EMBL" id="BJYK01000006">
    <property type="protein sequence ID" value="GEN80369.1"/>
    <property type="molecule type" value="Genomic_DNA"/>
</dbReference>
<sequence>MTRDRRAARLDRFEVERALAPHVDPEWAEAAILELRLLGVAGDRIGAALAEVDAHCLDSGEPAAEAFGDPVAYARSLDLPAEDASRRGVLLAALPPLLQVLGMLVALAGVTALRRDTSLEITTGVAAMVAMLLVCVAIVALRDTAVLRLLIHHPLVAGVALALAVGTMAAVAALGSGTLVALPAVPGLVVGVATLAAATAWSRRRHEADESPLVAPTGPTPAWRGARLTRLLTIWQVPATAVLLGAVAWFLA</sequence>
<dbReference type="AlphaFoldDB" id="A0A511YYU9"/>
<dbReference type="Proteomes" id="UP000321484">
    <property type="component" value="Unassembled WGS sequence"/>
</dbReference>
<feature type="transmembrane region" description="Helical" evidence="1">
    <location>
        <begin position="121"/>
        <end position="141"/>
    </location>
</feature>
<evidence type="ECO:0000256" key="1">
    <source>
        <dbReference type="SAM" id="Phobius"/>
    </source>
</evidence>
<keyword evidence="3" id="KW-1185">Reference proteome</keyword>
<proteinExistence type="predicted"/>
<dbReference type="OrthoDB" id="5192631at2"/>
<protein>
    <submittedName>
        <fullName evidence="2">Uncharacterized protein</fullName>
    </submittedName>
</protein>
<feature type="transmembrane region" description="Helical" evidence="1">
    <location>
        <begin position="89"/>
        <end position="109"/>
    </location>
</feature>
<feature type="transmembrane region" description="Helical" evidence="1">
    <location>
        <begin position="180"/>
        <end position="201"/>
    </location>
</feature>
<feature type="transmembrane region" description="Helical" evidence="1">
    <location>
        <begin position="231"/>
        <end position="251"/>
    </location>
</feature>
<feature type="transmembrane region" description="Helical" evidence="1">
    <location>
        <begin position="153"/>
        <end position="174"/>
    </location>
</feature>
<reference evidence="2 3" key="1">
    <citation type="submission" date="2019-07" db="EMBL/GenBank/DDBJ databases">
        <title>Whole genome shotgun sequence of Actinotalea fermentans NBRC 105374.</title>
        <authorList>
            <person name="Hosoyama A."/>
            <person name="Uohara A."/>
            <person name="Ohji S."/>
            <person name="Ichikawa N."/>
        </authorList>
    </citation>
    <scope>NUCLEOTIDE SEQUENCE [LARGE SCALE GENOMIC DNA]</scope>
    <source>
        <strain evidence="2 3">NBRC 105374</strain>
    </source>
</reference>
<name>A0A511YYU9_9CELL</name>
<evidence type="ECO:0000313" key="3">
    <source>
        <dbReference type="Proteomes" id="UP000321484"/>
    </source>
</evidence>
<keyword evidence="1" id="KW-0812">Transmembrane</keyword>